<dbReference type="Proteomes" id="UP000199002">
    <property type="component" value="Unassembled WGS sequence"/>
</dbReference>
<reference evidence="2" key="1">
    <citation type="submission" date="2016-10" db="EMBL/GenBank/DDBJ databases">
        <authorList>
            <person name="Varghese N."/>
            <person name="Submissions S."/>
        </authorList>
    </citation>
    <scope>NUCLEOTIDE SEQUENCE [LARGE SCALE GENOMIC DNA]</scope>
    <source>
        <strain evidence="2">DSM 25157</strain>
    </source>
</reference>
<keyword evidence="2" id="KW-1185">Reference proteome</keyword>
<dbReference type="STRING" id="592050.SAMN05421875_12749"/>
<evidence type="ECO:0000313" key="1">
    <source>
        <dbReference type="EMBL" id="SEA75487.1"/>
    </source>
</evidence>
<organism evidence="1 2">
    <name type="scientific">Acidovorax soli</name>
    <dbReference type="NCBI Taxonomy" id="592050"/>
    <lineage>
        <taxon>Bacteria</taxon>
        <taxon>Pseudomonadati</taxon>
        <taxon>Pseudomonadota</taxon>
        <taxon>Betaproteobacteria</taxon>
        <taxon>Burkholderiales</taxon>
        <taxon>Comamonadaceae</taxon>
        <taxon>Acidovorax</taxon>
    </lineage>
</organism>
<evidence type="ECO:0000313" key="2">
    <source>
        <dbReference type="Proteomes" id="UP000199002"/>
    </source>
</evidence>
<dbReference type="EMBL" id="FNQJ01000027">
    <property type="protein sequence ID" value="SEA75487.1"/>
    <property type="molecule type" value="Genomic_DNA"/>
</dbReference>
<protein>
    <submittedName>
        <fullName evidence="1">Uncharacterized protein</fullName>
    </submittedName>
</protein>
<accession>A0A1H4DS78</accession>
<gene>
    <name evidence="1" type="ORF">SAMN05421875_12749</name>
</gene>
<name>A0A1H4DS78_9BURK</name>
<sequence>MAYLAGTKDYDDINANNIFDAGDVLKQLGDAYRDDNENNAFDAGEFVVSRGGSIACPGVGGEFASLLNTCNEGLSTTVRQTAVILFASSSPDISTDLVRSPTVISFKLGSIDNKLLPMPVGTTITAIPVADGCTVGDISGSPVVNVGSKPGNPDEDLKTNVAITLKGCAAGQQINVKVTSPGGLVTSIPVTLN</sequence>
<proteinExistence type="predicted"/>
<dbReference type="AlphaFoldDB" id="A0A1H4DS78"/>